<dbReference type="EMBL" id="CP073910">
    <property type="protein sequence ID" value="QUT07889.1"/>
    <property type="molecule type" value="Genomic_DNA"/>
</dbReference>
<protein>
    <submittedName>
        <fullName evidence="1">Uncharacterized protein</fullName>
    </submittedName>
</protein>
<gene>
    <name evidence="1" type="ORF">KFK14_11170</name>
</gene>
<dbReference type="RefSeq" id="WP_212610840.1">
    <property type="nucleotide sequence ID" value="NZ_CP073910.1"/>
</dbReference>
<name>A0A975KAM3_9SPHN</name>
<dbReference type="Proteomes" id="UP000681425">
    <property type="component" value="Chromosome"/>
</dbReference>
<organism evidence="1 2">
    <name type="scientific">Sphingobium phenoxybenzoativorans</name>
    <dbReference type="NCBI Taxonomy" id="1592790"/>
    <lineage>
        <taxon>Bacteria</taxon>
        <taxon>Pseudomonadati</taxon>
        <taxon>Pseudomonadota</taxon>
        <taxon>Alphaproteobacteria</taxon>
        <taxon>Sphingomonadales</taxon>
        <taxon>Sphingomonadaceae</taxon>
        <taxon>Sphingobium</taxon>
    </lineage>
</organism>
<evidence type="ECO:0000313" key="1">
    <source>
        <dbReference type="EMBL" id="QUT07889.1"/>
    </source>
</evidence>
<keyword evidence="2" id="KW-1185">Reference proteome</keyword>
<accession>A0A975KAM3</accession>
<dbReference type="KEGG" id="spph:KFK14_11170"/>
<dbReference type="AlphaFoldDB" id="A0A975KAM3"/>
<proteinExistence type="predicted"/>
<evidence type="ECO:0000313" key="2">
    <source>
        <dbReference type="Proteomes" id="UP000681425"/>
    </source>
</evidence>
<reference evidence="1" key="1">
    <citation type="submission" date="2021-04" db="EMBL/GenBank/DDBJ databases">
        <title>Isolation of p-tert-butylphenol degrading bacteria Sphingobium phenoxybenzoativorans Tas13 from active sludge.</title>
        <authorList>
            <person name="Li Y."/>
        </authorList>
    </citation>
    <scope>NUCLEOTIDE SEQUENCE</scope>
    <source>
        <strain evidence="1">Tas13</strain>
    </source>
</reference>
<sequence length="205" mass="23114">MLTDDLDTIAANSFRNFHAKGLDYLCLHRSPELTIKAYFYDVAGALTPEVVNPHDHRYPFSTHVLAGASEHLRYYISNHTPEANYECFHWRTPLLGGDGFQYLYPIWLAMSSHQRHRAGGKYASYWCDAEEIHTIRITQPDTILLLYQHEDVVGDNPTMTFVPVESGKEPPALAGLYDRMPLSVAESRLKQFRAALAKASTGGGE</sequence>